<comment type="subcellular location">
    <subcellularLocation>
        <location evidence="1">Cell membrane</location>
        <topology evidence="1">Multi-pass membrane protein</topology>
    </subcellularLocation>
</comment>
<feature type="transmembrane region" description="Helical" evidence="7">
    <location>
        <begin position="234"/>
        <end position="253"/>
    </location>
</feature>
<feature type="transmembrane region" description="Helical" evidence="7">
    <location>
        <begin position="454"/>
        <end position="474"/>
    </location>
</feature>
<dbReference type="RefSeq" id="WP_170227259.1">
    <property type="nucleotide sequence ID" value="NZ_BJNZ01000008.1"/>
</dbReference>
<keyword evidence="4 7" id="KW-1133">Transmembrane helix</keyword>
<keyword evidence="3 7" id="KW-0812">Transmembrane</keyword>
<dbReference type="AlphaFoldDB" id="A0A4Y4E1E2"/>
<evidence type="ECO:0000256" key="7">
    <source>
        <dbReference type="SAM" id="Phobius"/>
    </source>
</evidence>
<evidence type="ECO:0000256" key="5">
    <source>
        <dbReference type="ARBA" id="ARBA00023136"/>
    </source>
</evidence>
<dbReference type="InterPro" id="IPR050833">
    <property type="entry name" value="Poly_Biosynth_Transport"/>
</dbReference>
<feature type="transmembrane region" description="Helical" evidence="7">
    <location>
        <begin position="429"/>
        <end position="448"/>
    </location>
</feature>
<feature type="transmembrane region" description="Helical" evidence="7">
    <location>
        <begin position="61"/>
        <end position="88"/>
    </location>
</feature>
<keyword evidence="2" id="KW-1003">Cell membrane</keyword>
<dbReference type="PANTHER" id="PTHR30250">
    <property type="entry name" value="PST FAMILY PREDICTED COLANIC ACID TRANSPORTER"/>
    <property type="match status" value="1"/>
</dbReference>
<evidence type="ECO:0000256" key="1">
    <source>
        <dbReference type="ARBA" id="ARBA00004651"/>
    </source>
</evidence>
<feature type="transmembrane region" description="Helical" evidence="7">
    <location>
        <begin position="400"/>
        <end position="422"/>
    </location>
</feature>
<dbReference type="EMBL" id="BJNZ01000008">
    <property type="protein sequence ID" value="GED09665.1"/>
    <property type="molecule type" value="Genomic_DNA"/>
</dbReference>
<dbReference type="Proteomes" id="UP000316659">
    <property type="component" value="Unassembled WGS sequence"/>
</dbReference>
<sequence length="480" mass="48619">MTTGHDGTGVEPAAGPTGDSPRRVASRAAIYTAGSAAPALASLVVIPLITRLLSQREYDVVALGTVVVQVGVILVALGMGAAITREYILGEAGARGARGLVVQSSLISVLIAGLALALGPVWGPALLGRPWDAALALAVVASLGGGIVIVVQAYLRGAERPVPFVLLAAGGTLVGPAVGLVIVLLGQRTGTAYLAALAAGYVLSALAGVWVTLRSGPRDTSWAGLRRALRLGAPTVPHQIAIYVAIAGLVVVADRLLDAGGTANIVLTLGAGATVLTGALNNAWAPLIYKEPPATRHARLTSTTRVILRVVGALVAAVCLAAPLLVQIASPPTYDHEAMVPAVVLASFSAVASVYYLASSHLILVRGRTGVLSVSTPAAVGLGIVAAVLTAPVWGLVAIGASYAVMYVLLALFTTVAQAVLVDRPWRPPLAPITLVVVLACAAAAILLPTTTGWWTVLRAAVALLAAAVLLAPLRTALRR</sequence>
<feature type="transmembrane region" description="Helical" evidence="7">
    <location>
        <begin position="192"/>
        <end position="213"/>
    </location>
</feature>
<feature type="transmembrane region" description="Helical" evidence="7">
    <location>
        <begin position="265"/>
        <end position="285"/>
    </location>
</feature>
<evidence type="ECO:0000256" key="6">
    <source>
        <dbReference type="SAM" id="MobiDB-lite"/>
    </source>
</evidence>
<feature type="transmembrane region" description="Helical" evidence="7">
    <location>
        <begin position="162"/>
        <end position="186"/>
    </location>
</feature>
<evidence type="ECO:0000256" key="2">
    <source>
        <dbReference type="ARBA" id="ARBA00022475"/>
    </source>
</evidence>
<name>A0A4Y4E1E2_CELCE</name>
<feature type="transmembrane region" description="Helical" evidence="7">
    <location>
        <begin position="306"/>
        <end position="326"/>
    </location>
</feature>
<evidence type="ECO:0000313" key="9">
    <source>
        <dbReference type="Proteomes" id="UP000316659"/>
    </source>
</evidence>
<dbReference type="Pfam" id="PF01943">
    <property type="entry name" value="Polysacc_synt"/>
    <property type="match status" value="1"/>
</dbReference>
<feature type="transmembrane region" description="Helical" evidence="7">
    <location>
        <begin position="28"/>
        <end position="49"/>
    </location>
</feature>
<comment type="caution">
    <text evidence="8">The sequence shown here is derived from an EMBL/GenBank/DDBJ whole genome shotgun (WGS) entry which is preliminary data.</text>
</comment>
<evidence type="ECO:0008006" key="10">
    <source>
        <dbReference type="Google" id="ProtNLM"/>
    </source>
</evidence>
<gene>
    <name evidence="8" type="ORF">CCE02nite_16640</name>
</gene>
<dbReference type="InterPro" id="IPR002797">
    <property type="entry name" value="Polysacc_synth"/>
</dbReference>
<organism evidence="8 9">
    <name type="scientific">Cellulosimicrobium cellulans</name>
    <name type="common">Arthrobacter luteus</name>
    <dbReference type="NCBI Taxonomy" id="1710"/>
    <lineage>
        <taxon>Bacteria</taxon>
        <taxon>Bacillati</taxon>
        <taxon>Actinomycetota</taxon>
        <taxon>Actinomycetes</taxon>
        <taxon>Micrococcales</taxon>
        <taxon>Promicromonosporaceae</taxon>
        <taxon>Cellulosimicrobium</taxon>
    </lineage>
</organism>
<feature type="transmembrane region" description="Helical" evidence="7">
    <location>
        <begin position="100"/>
        <end position="122"/>
    </location>
</feature>
<dbReference type="GO" id="GO:0005886">
    <property type="term" value="C:plasma membrane"/>
    <property type="evidence" value="ECO:0007669"/>
    <property type="project" value="UniProtKB-SubCell"/>
</dbReference>
<evidence type="ECO:0000256" key="4">
    <source>
        <dbReference type="ARBA" id="ARBA00022989"/>
    </source>
</evidence>
<reference evidence="8 9" key="1">
    <citation type="submission" date="2019-06" db="EMBL/GenBank/DDBJ databases">
        <title>Whole genome shotgun sequence of Cellulosimicrobium cellulans NBRC 15516.</title>
        <authorList>
            <person name="Hosoyama A."/>
            <person name="Uohara A."/>
            <person name="Ohji S."/>
            <person name="Ichikawa N."/>
        </authorList>
    </citation>
    <scope>NUCLEOTIDE SEQUENCE [LARGE SCALE GENOMIC DNA]</scope>
    <source>
        <strain evidence="8 9">NBRC 15516</strain>
    </source>
</reference>
<evidence type="ECO:0000256" key="3">
    <source>
        <dbReference type="ARBA" id="ARBA00022692"/>
    </source>
</evidence>
<keyword evidence="5 7" id="KW-0472">Membrane</keyword>
<proteinExistence type="predicted"/>
<feature type="transmembrane region" description="Helical" evidence="7">
    <location>
        <begin position="370"/>
        <end position="394"/>
    </location>
</feature>
<protein>
    <recommendedName>
        <fullName evidence="10">Polysaccharide biosynthesis protein</fullName>
    </recommendedName>
</protein>
<feature type="transmembrane region" description="Helical" evidence="7">
    <location>
        <begin position="338"/>
        <end position="358"/>
    </location>
</feature>
<feature type="region of interest" description="Disordered" evidence="6">
    <location>
        <begin position="1"/>
        <end position="22"/>
    </location>
</feature>
<accession>A0A4Y4E1E2</accession>
<evidence type="ECO:0000313" key="8">
    <source>
        <dbReference type="EMBL" id="GED09665.1"/>
    </source>
</evidence>
<dbReference type="PANTHER" id="PTHR30250:SF11">
    <property type="entry name" value="O-ANTIGEN TRANSPORTER-RELATED"/>
    <property type="match status" value="1"/>
</dbReference>
<feature type="transmembrane region" description="Helical" evidence="7">
    <location>
        <begin position="134"/>
        <end position="155"/>
    </location>
</feature>